<organism evidence="1">
    <name type="scientific">marine metagenome</name>
    <dbReference type="NCBI Taxonomy" id="408172"/>
    <lineage>
        <taxon>unclassified sequences</taxon>
        <taxon>metagenomes</taxon>
        <taxon>ecological metagenomes</taxon>
    </lineage>
</organism>
<reference evidence="1" key="1">
    <citation type="submission" date="2018-05" db="EMBL/GenBank/DDBJ databases">
        <authorList>
            <person name="Lanie J.A."/>
            <person name="Ng W.-L."/>
            <person name="Kazmierczak K.M."/>
            <person name="Andrzejewski T.M."/>
            <person name="Davidsen T.M."/>
            <person name="Wayne K.J."/>
            <person name="Tettelin H."/>
            <person name="Glass J.I."/>
            <person name="Rusch D."/>
            <person name="Podicherti R."/>
            <person name="Tsui H.-C.T."/>
            <person name="Winkler M.E."/>
        </authorList>
    </citation>
    <scope>NUCLEOTIDE SEQUENCE</scope>
</reference>
<evidence type="ECO:0000313" key="1">
    <source>
        <dbReference type="EMBL" id="SVE56564.1"/>
    </source>
</evidence>
<accession>A0A383EIW8</accession>
<dbReference type="EMBL" id="UINC01226183">
    <property type="protein sequence ID" value="SVE56564.1"/>
    <property type="molecule type" value="Genomic_DNA"/>
</dbReference>
<proteinExistence type="predicted"/>
<sequence>MEMLVLGVETANKEGKLCIVLARKIPAHSGSQTPLEFDGGFCLALPDYKDFPALLS</sequence>
<protein>
    <submittedName>
        <fullName evidence="1">Uncharacterized protein</fullName>
    </submittedName>
</protein>
<dbReference type="AlphaFoldDB" id="A0A383EIW8"/>
<gene>
    <name evidence="1" type="ORF">METZ01_LOCUS509418</name>
</gene>
<name>A0A383EIW8_9ZZZZ</name>